<organism evidence="1 2">
    <name type="scientific">Mobilicoccus caccae</name>
    <dbReference type="NCBI Taxonomy" id="1859295"/>
    <lineage>
        <taxon>Bacteria</taxon>
        <taxon>Bacillati</taxon>
        <taxon>Actinomycetota</taxon>
        <taxon>Actinomycetes</taxon>
        <taxon>Micrococcales</taxon>
        <taxon>Dermatophilaceae</taxon>
        <taxon>Mobilicoccus</taxon>
    </lineage>
</organism>
<evidence type="ECO:0000313" key="2">
    <source>
        <dbReference type="Proteomes" id="UP001157126"/>
    </source>
</evidence>
<dbReference type="EMBL" id="BSUO01000001">
    <property type="protein sequence ID" value="GMA39141.1"/>
    <property type="molecule type" value="Genomic_DNA"/>
</dbReference>
<dbReference type="Gene3D" id="3.20.180.10">
    <property type="entry name" value="PNP-oxidase-like"/>
    <property type="match status" value="1"/>
</dbReference>
<evidence type="ECO:0000313" key="1">
    <source>
        <dbReference type="EMBL" id="GMA39141.1"/>
    </source>
</evidence>
<protein>
    <recommendedName>
        <fullName evidence="3">DUF2470 domain-containing protein</fullName>
    </recommendedName>
</protein>
<sequence>MATGRHLEIGVLSGRRVVDRHLVEMDGSILCGAESVAGNCFEALLRGAPSPEIHLEAVDVSSVPQPDRQRGSVWARGRVELVTRPLPVPMRSMLGLTCVEPVLRFRPESVTVREGMYGQTAPVPIDIGVYRDECEDRLAGWEGAWLTHLDAGHADAVRWLAATRMTLRPEARVHPLLVDEEGVVLRVYQDGTITDLRLGFPWPALCGCSAVAAFDALLVELRA</sequence>
<reference evidence="2" key="1">
    <citation type="journal article" date="2019" name="Int. J. Syst. Evol. Microbiol.">
        <title>The Global Catalogue of Microorganisms (GCM) 10K type strain sequencing project: providing services to taxonomists for standard genome sequencing and annotation.</title>
        <authorList>
            <consortium name="The Broad Institute Genomics Platform"/>
            <consortium name="The Broad Institute Genome Sequencing Center for Infectious Disease"/>
            <person name="Wu L."/>
            <person name="Ma J."/>
        </authorList>
    </citation>
    <scope>NUCLEOTIDE SEQUENCE [LARGE SCALE GENOMIC DNA]</scope>
    <source>
        <strain evidence="2">NBRC 113072</strain>
    </source>
</reference>
<dbReference type="InterPro" id="IPR037119">
    <property type="entry name" value="Haem_oxidase_HugZ-like_sf"/>
</dbReference>
<gene>
    <name evidence="1" type="ORF">GCM10025883_11860</name>
</gene>
<comment type="caution">
    <text evidence="1">The sequence shown here is derived from an EMBL/GenBank/DDBJ whole genome shotgun (WGS) entry which is preliminary data.</text>
</comment>
<dbReference type="SUPFAM" id="SSF50475">
    <property type="entry name" value="FMN-binding split barrel"/>
    <property type="match status" value="1"/>
</dbReference>
<name>A0ABQ6INX8_9MICO</name>
<dbReference type="Proteomes" id="UP001157126">
    <property type="component" value="Unassembled WGS sequence"/>
</dbReference>
<evidence type="ECO:0008006" key="3">
    <source>
        <dbReference type="Google" id="ProtNLM"/>
    </source>
</evidence>
<accession>A0ABQ6INX8</accession>
<keyword evidence="2" id="KW-1185">Reference proteome</keyword>
<proteinExistence type="predicted"/>